<dbReference type="Proteomes" id="UP000256304">
    <property type="component" value="Unassembled WGS sequence"/>
</dbReference>
<evidence type="ECO:0000256" key="1">
    <source>
        <dbReference type="ARBA" id="ARBA00022801"/>
    </source>
</evidence>
<dbReference type="InterPro" id="IPR005754">
    <property type="entry name" value="Sortase"/>
</dbReference>
<dbReference type="EMBL" id="QTTN01000006">
    <property type="protein sequence ID" value="REE90556.1"/>
    <property type="molecule type" value="Genomic_DNA"/>
</dbReference>
<dbReference type="CDD" id="cd05828">
    <property type="entry name" value="Sortase_D_1"/>
    <property type="match status" value="1"/>
</dbReference>
<keyword evidence="1" id="KW-0378">Hydrolase</keyword>
<organism evidence="3 4">
    <name type="scientific">Paenibacillus taihuensis</name>
    <dbReference type="NCBI Taxonomy" id="1156355"/>
    <lineage>
        <taxon>Bacteria</taxon>
        <taxon>Bacillati</taxon>
        <taxon>Bacillota</taxon>
        <taxon>Bacilli</taxon>
        <taxon>Bacillales</taxon>
        <taxon>Paenibacillaceae</taxon>
        <taxon>Paenibacillus</taxon>
    </lineage>
</organism>
<dbReference type="OrthoDB" id="165822at2"/>
<proteinExistence type="predicted"/>
<dbReference type="Pfam" id="PF04203">
    <property type="entry name" value="Sortase"/>
    <property type="match status" value="1"/>
</dbReference>
<sequence length="226" mass="24381">MRSIAVMVAKIVLLLSVGVLVYAGYQIVSAPLRESSALKEWEQLKQAHAAHADLSEEIIVPAGLVSPARTDENVLKPAQDEDGSTLQGGAPSDGPDDILGELYIPRLRKHFAILEGTESKQLGRGIGHYTGSSSLGSIGNSVLAGHRETVFRDLGRLQIGDNLEVTTFAGTLDYVITNTDIVDADERNAIVQSEDHLLTLVTCYPFQFVGTAPQRYLVTARLRPSS</sequence>
<comment type="caution">
    <text evidence="3">The sequence shown here is derived from an EMBL/GenBank/DDBJ whole genome shotgun (WGS) entry which is preliminary data.</text>
</comment>
<name>A0A3D9SBA1_9BACL</name>
<accession>A0A3D9SBA1</accession>
<protein>
    <submittedName>
        <fullName evidence="3">Sortase A</fullName>
    </submittedName>
</protein>
<reference evidence="3 4" key="1">
    <citation type="submission" date="2018-08" db="EMBL/GenBank/DDBJ databases">
        <title>Genomic Encyclopedia of Type Strains, Phase III (KMG-III): the genomes of soil and plant-associated and newly described type strains.</title>
        <authorList>
            <person name="Whitman W."/>
        </authorList>
    </citation>
    <scope>NUCLEOTIDE SEQUENCE [LARGE SCALE GENOMIC DNA]</scope>
    <source>
        <strain evidence="3 4">CGMCC 1.10966</strain>
    </source>
</reference>
<dbReference type="InterPro" id="IPR023365">
    <property type="entry name" value="Sortase_dom-sf"/>
</dbReference>
<dbReference type="NCBIfam" id="TIGR01076">
    <property type="entry name" value="sortase_fam"/>
    <property type="match status" value="1"/>
</dbReference>
<keyword evidence="4" id="KW-1185">Reference proteome</keyword>
<evidence type="ECO:0000313" key="4">
    <source>
        <dbReference type="Proteomes" id="UP000256304"/>
    </source>
</evidence>
<dbReference type="AlphaFoldDB" id="A0A3D9SBA1"/>
<dbReference type="SUPFAM" id="SSF63817">
    <property type="entry name" value="Sortase"/>
    <property type="match status" value="1"/>
</dbReference>
<gene>
    <name evidence="3" type="ORF">A8990_10659</name>
</gene>
<feature type="active site" description="Acyl-thioester intermediate" evidence="2">
    <location>
        <position position="203"/>
    </location>
</feature>
<feature type="active site" description="Proton donor/acceptor" evidence="2">
    <location>
        <position position="146"/>
    </location>
</feature>
<dbReference type="RefSeq" id="WP_116188299.1">
    <property type="nucleotide sequence ID" value="NZ_QTTN01000006.1"/>
</dbReference>
<evidence type="ECO:0000256" key="2">
    <source>
        <dbReference type="PIRSR" id="PIRSR605754-1"/>
    </source>
</evidence>
<dbReference type="Gene3D" id="2.40.260.10">
    <property type="entry name" value="Sortase"/>
    <property type="match status" value="1"/>
</dbReference>
<dbReference type="GO" id="GO:0016787">
    <property type="term" value="F:hydrolase activity"/>
    <property type="evidence" value="ECO:0007669"/>
    <property type="project" value="UniProtKB-KW"/>
</dbReference>
<dbReference type="InterPro" id="IPR041999">
    <property type="entry name" value="Sortase_D_1"/>
</dbReference>
<evidence type="ECO:0000313" key="3">
    <source>
        <dbReference type="EMBL" id="REE90556.1"/>
    </source>
</evidence>